<dbReference type="AlphaFoldDB" id="A0A5C4LYR6"/>
<name>A0A5C4LYR6_9PSEU</name>
<dbReference type="Proteomes" id="UP000305546">
    <property type="component" value="Unassembled WGS sequence"/>
</dbReference>
<sequence length="198" mass="22434">MTATEIRDELLVDRFASRYDFMQTRHLVVAAPADRAYLALRRLDFMEVGGRLVSASFWVRGLPERWRNRRRPPRVPTRLTLDDMTADSDWVFLGERPGAEVAAGAVGRFWKPVIEWRHTEAGEFTAFDEPGYGKIVFSLSATPYGQSRSLLTYDVRIVCTDRASRARVRAYWSVVAPFVGAVQTATLRTAARHAEQPG</sequence>
<evidence type="ECO:0008006" key="3">
    <source>
        <dbReference type="Google" id="ProtNLM"/>
    </source>
</evidence>
<organism evidence="1 2">
    <name type="scientific">Amycolatopsis alkalitolerans</name>
    <dbReference type="NCBI Taxonomy" id="2547244"/>
    <lineage>
        <taxon>Bacteria</taxon>
        <taxon>Bacillati</taxon>
        <taxon>Actinomycetota</taxon>
        <taxon>Actinomycetes</taxon>
        <taxon>Pseudonocardiales</taxon>
        <taxon>Pseudonocardiaceae</taxon>
        <taxon>Amycolatopsis</taxon>
    </lineage>
</organism>
<evidence type="ECO:0000313" key="2">
    <source>
        <dbReference type="Proteomes" id="UP000305546"/>
    </source>
</evidence>
<dbReference type="EMBL" id="VDFW01000013">
    <property type="protein sequence ID" value="TNC24819.1"/>
    <property type="molecule type" value="Genomic_DNA"/>
</dbReference>
<evidence type="ECO:0000313" key="1">
    <source>
        <dbReference type="EMBL" id="TNC24819.1"/>
    </source>
</evidence>
<comment type="caution">
    <text evidence="1">The sequence shown here is derived from an EMBL/GenBank/DDBJ whole genome shotgun (WGS) entry which is preliminary data.</text>
</comment>
<dbReference type="OrthoDB" id="5464833at2"/>
<protein>
    <recommendedName>
        <fullName evidence="3">DUF2867 domain-containing protein</fullName>
    </recommendedName>
</protein>
<keyword evidence="2" id="KW-1185">Reference proteome</keyword>
<accession>A0A5C4LYR6</accession>
<reference evidence="1 2" key="1">
    <citation type="submission" date="2019-06" db="EMBL/GenBank/DDBJ databases">
        <title>Amycolatopsis alkalitolerans sp. nov., isolated from Gastrodia elata Blume.</title>
        <authorList>
            <person name="Narsing Rao M.P."/>
            <person name="Li W.J."/>
        </authorList>
    </citation>
    <scope>NUCLEOTIDE SEQUENCE [LARGE SCALE GENOMIC DNA]</scope>
    <source>
        <strain evidence="1 2">SYSUP0005</strain>
    </source>
</reference>
<proteinExistence type="predicted"/>
<dbReference type="RefSeq" id="WP_139097607.1">
    <property type="nucleotide sequence ID" value="NZ_VDFW01000013.1"/>
</dbReference>
<gene>
    <name evidence="1" type="ORF">FG385_16355</name>
</gene>